<reference evidence="2" key="2">
    <citation type="journal article" date="2015" name="Data Brief">
        <title>Shoot transcriptome of the giant reed, Arundo donax.</title>
        <authorList>
            <person name="Barrero R.A."/>
            <person name="Guerrero F.D."/>
            <person name="Moolhuijzen P."/>
            <person name="Goolsby J.A."/>
            <person name="Tidwell J."/>
            <person name="Bellgard S.E."/>
            <person name="Bellgard M.I."/>
        </authorList>
    </citation>
    <scope>NUCLEOTIDE SEQUENCE</scope>
    <source>
        <tissue evidence="2">Shoot tissue taken approximately 20 cm above the soil surface</tissue>
    </source>
</reference>
<proteinExistence type="predicted"/>
<organism evidence="2">
    <name type="scientific">Arundo donax</name>
    <name type="common">Giant reed</name>
    <name type="synonym">Donax arundinaceus</name>
    <dbReference type="NCBI Taxonomy" id="35708"/>
    <lineage>
        <taxon>Eukaryota</taxon>
        <taxon>Viridiplantae</taxon>
        <taxon>Streptophyta</taxon>
        <taxon>Embryophyta</taxon>
        <taxon>Tracheophyta</taxon>
        <taxon>Spermatophyta</taxon>
        <taxon>Magnoliopsida</taxon>
        <taxon>Liliopsida</taxon>
        <taxon>Poales</taxon>
        <taxon>Poaceae</taxon>
        <taxon>PACMAD clade</taxon>
        <taxon>Arundinoideae</taxon>
        <taxon>Arundineae</taxon>
        <taxon>Arundo</taxon>
    </lineage>
</organism>
<name>A0A0A9HPK0_ARUDO</name>
<dbReference type="AlphaFoldDB" id="A0A0A9HPK0"/>
<sequence>MTREGGGGGAEDDSTRPLNPRSMETLPSGLKRP</sequence>
<protein>
    <submittedName>
        <fullName evidence="2">Uncharacterized protein</fullName>
    </submittedName>
</protein>
<accession>A0A0A9HPK0</accession>
<reference evidence="2" key="1">
    <citation type="submission" date="2014-09" db="EMBL/GenBank/DDBJ databases">
        <authorList>
            <person name="Magalhaes I.L.F."/>
            <person name="Oliveira U."/>
            <person name="Santos F.R."/>
            <person name="Vidigal T.H.D.A."/>
            <person name="Brescovit A.D."/>
            <person name="Santos A.J."/>
        </authorList>
    </citation>
    <scope>NUCLEOTIDE SEQUENCE</scope>
    <source>
        <tissue evidence="2">Shoot tissue taken approximately 20 cm above the soil surface</tissue>
    </source>
</reference>
<evidence type="ECO:0000256" key="1">
    <source>
        <dbReference type="SAM" id="MobiDB-lite"/>
    </source>
</evidence>
<feature type="region of interest" description="Disordered" evidence="1">
    <location>
        <begin position="1"/>
        <end position="33"/>
    </location>
</feature>
<dbReference type="EMBL" id="GBRH01158841">
    <property type="protein sequence ID" value="JAE39055.1"/>
    <property type="molecule type" value="Transcribed_RNA"/>
</dbReference>
<evidence type="ECO:0000313" key="2">
    <source>
        <dbReference type="EMBL" id="JAE39055.1"/>
    </source>
</evidence>